<sequence length="347" mass="36038">MISSLYTRSLTNSVPLQSLIASACGFSRNLSSVSASGQGAPTASGVPWPWLDPSRPQVLPSYLTQEESRPKPVSLREAVELVKANAAARAARSDPRDRLSGRPRSGTLFDESLELVLHTALNPKKGGEQVVRGSVLLPHGTGKEVRVAVFASGPDAALAKELGADVVGDEALISEIISSEGRAITFDRLIATPEFMKPLARAGKVLGPRGLMPNPKLGTLTSDVARALREMRQGRLDYRVDREGNLHAALGKVSFPTDALLSNIAVYLAALVESRPKALGGQGLEGYLRRVVMKSSMTRPVGVSLESCNEVVSRHRAAAAAAGAAEAGAQGAAPAAAAGKAGAAGGA</sequence>
<dbReference type="FunFam" id="3.40.50.790:FF:000001">
    <property type="entry name" value="50S ribosomal protein L1"/>
    <property type="match status" value="1"/>
</dbReference>
<keyword evidence="2" id="KW-0689">Ribosomal protein</keyword>
<dbReference type="Pfam" id="PF00687">
    <property type="entry name" value="Ribosomal_L1"/>
    <property type="match status" value="1"/>
</dbReference>
<dbReference type="InterPro" id="IPR028364">
    <property type="entry name" value="Ribosomal_uL1/biogenesis"/>
</dbReference>
<comment type="similarity">
    <text evidence="1">Belongs to the universal ribosomal protein uL1 family.</text>
</comment>
<reference evidence="5" key="1">
    <citation type="submission" date="2021-01" db="EMBL/GenBank/DDBJ databases">
        <authorList>
            <person name="Corre E."/>
            <person name="Pelletier E."/>
            <person name="Niang G."/>
            <person name="Scheremetjew M."/>
            <person name="Finn R."/>
            <person name="Kale V."/>
            <person name="Holt S."/>
            <person name="Cochrane G."/>
            <person name="Meng A."/>
            <person name="Brown T."/>
            <person name="Cohen L."/>
        </authorList>
    </citation>
    <scope>NUCLEOTIDE SEQUENCE</scope>
    <source>
        <strain evidence="5">SAG 11-48b</strain>
    </source>
</reference>
<accession>A0A7S2VVP3</accession>
<dbReference type="Gene3D" id="3.30.190.20">
    <property type="match status" value="1"/>
</dbReference>
<organism evidence="5">
    <name type="scientific">Chlamydomonas chlamydogama</name>
    <dbReference type="NCBI Taxonomy" id="225041"/>
    <lineage>
        <taxon>Eukaryota</taxon>
        <taxon>Viridiplantae</taxon>
        <taxon>Chlorophyta</taxon>
        <taxon>core chlorophytes</taxon>
        <taxon>Chlorophyceae</taxon>
        <taxon>CS clade</taxon>
        <taxon>Chlamydomonadales</taxon>
        <taxon>Chlamydomonadaceae</taxon>
        <taxon>Chlamydomonas</taxon>
    </lineage>
</organism>
<gene>
    <name evidence="5" type="ORF">CCHL1392_LOCUS747</name>
</gene>
<dbReference type="PANTHER" id="PTHR36427">
    <property type="entry name" value="54S RIBOSOMAL PROTEIN L1, MITOCHONDRIAL"/>
    <property type="match status" value="1"/>
</dbReference>
<evidence type="ECO:0000256" key="1">
    <source>
        <dbReference type="ARBA" id="ARBA00010531"/>
    </source>
</evidence>
<proteinExistence type="inferred from homology"/>
<dbReference type="AlphaFoldDB" id="A0A7S2VVP3"/>
<protein>
    <recommendedName>
        <fullName evidence="4">CL1</fullName>
    </recommendedName>
</protein>
<evidence type="ECO:0000256" key="3">
    <source>
        <dbReference type="ARBA" id="ARBA00023274"/>
    </source>
</evidence>
<dbReference type="PANTHER" id="PTHR36427:SF3">
    <property type="entry name" value="LARGE RIBOSOMAL SUBUNIT PROTEIN UL1M"/>
    <property type="match status" value="1"/>
</dbReference>
<evidence type="ECO:0000256" key="4">
    <source>
        <dbReference type="ARBA" id="ARBA00082680"/>
    </source>
</evidence>
<evidence type="ECO:0000313" key="5">
    <source>
        <dbReference type="EMBL" id="CAD9652072.1"/>
    </source>
</evidence>
<name>A0A7S2VVP3_9CHLO</name>
<dbReference type="GO" id="GO:0005840">
    <property type="term" value="C:ribosome"/>
    <property type="evidence" value="ECO:0007669"/>
    <property type="project" value="UniProtKB-KW"/>
</dbReference>
<evidence type="ECO:0000256" key="2">
    <source>
        <dbReference type="ARBA" id="ARBA00022980"/>
    </source>
</evidence>
<dbReference type="Gene3D" id="3.40.50.790">
    <property type="match status" value="1"/>
</dbReference>
<dbReference type="InterPro" id="IPR016095">
    <property type="entry name" value="Ribosomal_uL1_3-a/b-sand"/>
</dbReference>
<dbReference type="InterPro" id="IPR023674">
    <property type="entry name" value="Ribosomal_uL1-like"/>
</dbReference>
<dbReference type="GO" id="GO:1990904">
    <property type="term" value="C:ribonucleoprotein complex"/>
    <property type="evidence" value="ECO:0007669"/>
    <property type="project" value="UniProtKB-KW"/>
</dbReference>
<dbReference type="CDD" id="cd00403">
    <property type="entry name" value="Ribosomal_L1"/>
    <property type="match status" value="1"/>
</dbReference>
<dbReference type="EMBL" id="HBHD01001366">
    <property type="protein sequence ID" value="CAD9652072.1"/>
    <property type="molecule type" value="Transcribed_RNA"/>
</dbReference>
<keyword evidence="3" id="KW-0687">Ribonucleoprotein</keyword>
<dbReference type="SUPFAM" id="SSF56808">
    <property type="entry name" value="Ribosomal protein L1"/>
    <property type="match status" value="1"/>
</dbReference>